<keyword evidence="20" id="KW-1185">Reference proteome</keyword>
<comment type="subcellular location">
    <subcellularLocation>
        <location evidence="2">Secreted</location>
    </subcellularLocation>
</comment>
<evidence type="ECO:0000256" key="13">
    <source>
        <dbReference type="ARBA" id="ARBA00044502"/>
    </source>
</evidence>
<comment type="cofactor">
    <cofactor evidence="1">
        <name>Cu(2+)</name>
        <dbReference type="ChEBI" id="CHEBI:29036"/>
    </cofactor>
</comment>
<evidence type="ECO:0000256" key="9">
    <source>
        <dbReference type="ARBA" id="ARBA00023033"/>
    </source>
</evidence>
<keyword evidence="6" id="KW-0136">Cellulose degradation</keyword>
<dbReference type="EMBL" id="JARVKF010000396">
    <property type="protein sequence ID" value="KAK9417780.1"/>
    <property type="molecule type" value="Genomic_DNA"/>
</dbReference>
<dbReference type="PROSITE" id="PS51164">
    <property type="entry name" value="CBM1_2"/>
    <property type="match status" value="1"/>
</dbReference>
<keyword evidence="7" id="KW-0560">Oxidoreductase</keyword>
<feature type="compositionally biased region" description="Acidic residues" evidence="16">
    <location>
        <begin position="309"/>
        <end position="335"/>
    </location>
</feature>
<evidence type="ECO:0000259" key="18">
    <source>
        <dbReference type="PROSITE" id="PS51164"/>
    </source>
</evidence>
<feature type="chain" id="PRO_5046773588" description="lytic cellulose monooxygenase (C4-dehydrogenating)" evidence="17">
    <location>
        <begin position="17"/>
        <end position="408"/>
    </location>
</feature>
<dbReference type="CDD" id="cd21175">
    <property type="entry name" value="LPMO_AA9"/>
    <property type="match status" value="1"/>
</dbReference>
<feature type="compositionally biased region" description="Low complexity" evidence="16">
    <location>
        <begin position="297"/>
        <end position="308"/>
    </location>
</feature>
<evidence type="ECO:0000256" key="6">
    <source>
        <dbReference type="ARBA" id="ARBA00023001"/>
    </source>
</evidence>
<evidence type="ECO:0000256" key="17">
    <source>
        <dbReference type="SAM" id="SignalP"/>
    </source>
</evidence>
<evidence type="ECO:0000256" key="11">
    <source>
        <dbReference type="ARBA" id="ARBA00023277"/>
    </source>
</evidence>
<feature type="region of interest" description="Disordered" evidence="16">
    <location>
        <begin position="297"/>
        <end position="345"/>
    </location>
</feature>
<evidence type="ECO:0000256" key="7">
    <source>
        <dbReference type="ARBA" id="ARBA00023002"/>
    </source>
</evidence>
<dbReference type="InterPro" id="IPR000254">
    <property type="entry name" value="CBD"/>
</dbReference>
<dbReference type="InterPro" id="IPR005103">
    <property type="entry name" value="AA9_LPMO"/>
</dbReference>
<feature type="signal peptide" evidence="17">
    <location>
        <begin position="1"/>
        <end position="16"/>
    </location>
</feature>
<name>A0ABR2UTW1_9PEZI</name>
<evidence type="ECO:0000256" key="8">
    <source>
        <dbReference type="ARBA" id="ARBA00023008"/>
    </source>
</evidence>
<organism evidence="19 20">
    <name type="scientific">Seiridium unicorne</name>
    <dbReference type="NCBI Taxonomy" id="138068"/>
    <lineage>
        <taxon>Eukaryota</taxon>
        <taxon>Fungi</taxon>
        <taxon>Dikarya</taxon>
        <taxon>Ascomycota</taxon>
        <taxon>Pezizomycotina</taxon>
        <taxon>Sordariomycetes</taxon>
        <taxon>Xylariomycetidae</taxon>
        <taxon>Amphisphaeriales</taxon>
        <taxon>Sporocadaceae</taxon>
        <taxon>Seiridium</taxon>
    </lineage>
</organism>
<evidence type="ECO:0000256" key="1">
    <source>
        <dbReference type="ARBA" id="ARBA00001973"/>
    </source>
</evidence>
<evidence type="ECO:0000256" key="16">
    <source>
        <dbReference type="SAM" id="MobiDB-lite"/>
    </source>
</evidence>
<feature type="compositionally biased region" description="Low complexity" evidence="16">
    <location>
        <begin position="336"/>
        <end position="345"/>
    </location>
</feature>
<evidence type="ECO:0000256" key="5">
    <source>
        <dbReference type="ARBA" id="ARBA00022729"/>
    </source>
</evidence>
<keyword evidence="12" id="KW-0624">Polysaccharide degradation</keyword>
<dbReference type="Pfam" id="PF03443">
    <property type="entry name" value="AA9"/>
    <property type="match status" value="1"/>
</dbReference>
<dbReference type="PROSITE" id="PS00562">
    <property type="entry name" value="CBM1_1"/>
    <property type="match status" value="1"/>
</dbReference>
<evidence type="ECO:0000256" key="4">
    <source>
        <dbReference type="ARBA" id="ARBA00022723"/>
    </source>
</evidence>
<dbReference type="Pfam" id="PF00734">
    <property type="entry name" value="CBM_1"/>
    <property type="match status" value="1"/>
</dbReference>
<keyword evidence="9" id="KW-0503">Monooxygenase</keyword>
<dbReference type="PANTHER" id="PTHR33353">
    <property type="entry name" value="PUTATIVE (AFU_ORTHOLOGUE AFUA_1G12560)-RELATED"/>
    <property type="match status" value="1"/>
</dbReference>
<protein>
    <recommendedName>
        <fullName evidence="15">lytic cellulose monooxygenase (C4-dehydrogenating)</fullName>
        <ecNumber evidence="15">1.14.99.56</ecNumber>
    </recommendedName>
</protein>
<comment type="caution">
    <text evidence="19">The sequence shown here is derived from an EMBL/GenBank/DDBJ whole genome shotgun (WGS) entry which is preliminary data.</text>
</comment>
<gene>
    <name evidence="19" type="ORF">SUNI508_01537</name>
</gene>
<dbReference type="Gene3D" id="2.70.50.70">
    <property type="match status" value="1"/>
</dbReference>
<dbReference type="InterPro" id="IPR035971">
    <property type="entry name" value="CBD_sf"/>
</dbReference>
<evidence type="ECO:0000256" key="14">
    <source>
        <dbReference type="ARBA" id="ARBA00045077"/>
    </source>
</evidence>
<sequence length="408" mass="40896">MFQKLLGLSLVAAVSAHQNFHQFWVNDVTPGYQVGIRMPPSNSPVTDVTSDDIVCNVNGSDVPSGVTTATASEGDSITVNWDVSSHPGPITHFLFGPVDDAAQATGIGAGWFKIDERDYVDGAWANEYVGDNGGNYTFSLPTGLQSGDYLLRSEMLALHSSETVGGAQFYIGCAQLTITGTGSGSCTPTISLPGAYTAEDDDIYIPDFYNGFDATTYTAPGGDVAACGGSSPATTAVASSAATSVAASATSAASSAVATSSATAAAATSSSAAVTSVAASSSAPVAVVSTTSKAAASTVASSAAPTETASDDDDSCDADDDDSDDEDDDSCDPEETAAASSAAPTSTFVTRTASSAVATSSKAAASSQAASAGTVPIYYQCGGTDYTGATECASGTCTFYNDYYSQCI</sequence>
<feature type="domain" description="CBM1" evidence="18">
    <location>
        <begin position="373"/>
        <end position="408"/>
    </location>
</feature>
<dbReference type="SUPFAM" id="SSF57180">
    <property type="entry name" value="Cellulose-binding domain"/>
    <property type="match status" value="1"/>
</dbReference>
<reference evidence="19 20" key="1">
    <citation type="journal article" date="2024" name="J. Plant Pathol.">
        <title>Sequence and assembly of the genome of Seiridium unicorne, isolate CBS 538.82, causal agent of cypress canker disease.</title>
        <authorList>
            <person name="Scali E."/>
            <person name="Rocca G.D."/>
            <person name="Danti R."/>
            <person name="Garbelotto M."/>
            <person name="Barberini S."/>
            <person name="Baroncelli R."/>
            <person name="Emiliani G."/>
        </authorList>
    </citation>
    <scope>NUCLEOTIDE SEQUENCE [LARGE SCALE GENOMIC DNA]</scope>
    <source>
        <strain evidence="19 20">BM-138-508</strain>
    </source>
</reference>
<dbReference type="SMART" id="SM00236">
    <property type="entry name" value="fCBD"/>
    <property type="match status" value="1"/>
</dbReference>
<accession>A0ABR2UTW1</accession>
<dbReference type="InterPro" id="IPR049892">
    <property type="entry name" value="AA9"/>
</dbReference>
<evidence type="ECO:0000256" key="15">
    <source>
        <dbReference type="ARBA" id="ARBA00047174"/>
    </source>
</evidence>
<evidence type="ECO:0000256" key="12">
    <source>
        <dbReference type="ARBA" id="ARBA00023326"/>
    </source>
</evidence>
<keyword evidence="8" id="KW-0186">Copper</keyword>
<dbReference type="PANTHER" id="PTHR33353:SF1">
    <property type="entry name" value="ENDO-BETA-1,4-GLUCANASE D"/>
    <property type="match status" value="1"/>
</dbReference>
<keyword evidence="5 17" id="KW-0732">Signal</keyword>
<proteinExistence type="inferred from homology"/>
<evidence type="ECO:0000313" key="20">
    <source>
        <dbReference type="Proteomes" id="UP001408356"/>
    </source>
</evidence>
<comment type="catalytic activity">
    <reaction evidence="14">
        <text>[(1-&gt;4)-beta-D-glucosyl]n+m + reduced acceptor + O2 = 4-dehydro-beta-D-glucosyl-[(1-&gt;4)-beta-D-glucosyl]n-1 + [(1-&gt;4)-beta-D-glucosyl]m + acceptor + H2O.</text>
        <dbReference type="EC" id="1.14.99.56"/>
    </reaction>
</comment>
<dbReference type="Proteomes" id="UP001408356">
    <property type="component" value="Unassembled WGS sequence"/>
</dbReference>
<evidence type="ECO:0000256" key="10">
    <source>
        <dbReference type="ARBA" id="ARBA00023157"/>
    </source>
</evidence>
<keyword evidence="10" id="KW-1015">Disulfide bond</keyword>
<evidence type="ECO:0000313" key="19">
    <source>
        <dbReference type="EMBL" id="KAK9417780.1"/>
    </source>
</evidence>
<dbReference type="EC" id="1.14.99.56" evidence="15"/>
<keyword evidence="3" id="KW-0964">Secreted</keyword>
<comment type="similarity">
    <text evidence="13">Belongs to the polysaccharide monooxygenase AA9 family.</text>
</comment>
<keyword evidence="11" id="KW-0119">Carbohydrate metabolism</keyword>
<evidence type="ECO:0000256" key="3">
    <source>
        <dbReference type="ARBA" id="ARBA00022525"/>
    </source>
</evidence>
<keyword evidence="4" id="KW-0479">Metal-binding</keyword>
<evidence type="ECO:0000256" key="2">
    <source>
        <dbReference type="ARBA" id="ARBA00004613"/>
    </source>
</evidence>